<comment type="caution">
    <text evidence="2">The sequence shown here is derived from an EMBL/GenBank/DDBJ whole genome shotgun (WGS) entry which is preliminary data.</text>
</comment>
<feature type="compositionally biased region" description="Basic and acidic residues" evidence="1">
    <location>
        <begin position="12"/>
        <end position="27"/>
    </location>
</feature>
<reference evidence="2" key="2">
    <citation type="submission" date="2020-09" db="EMBL/GenBank/DDBJ databases">
        <authorList>
            <person name="Sun Q."/>
            <person name="Zhou Y."/>
        </authorList>
    </citation>
    <scope>NUCLEOTIDE SEQUENCE</scope>
    <source>
        <strain evidence="2">CGMCC 4.7430</strain>
    </source>
</reference>
<dbReference type="EMBL" id="BMNK01000002">
    <property type="protein sequence ID" value="GGP04140.1"/>
    <property type="molecule type" value="Genomic_DNA"/>
</dbReference>
<accession>A0A918E3J1</accession>
<feature type="compositionally biased region" description="Gly residues" evidence="1">
    <location>
        <begin position="1"/>
        <end position="10"/>
    </location>
</feature>
<organism evidence="2 3">
    <name type="scientific">Nonomuraea glycinis</name>
    <dbReference type="NCBI Taxonomy" id="2047744"/>
    <lineage>
        <taxon>Bacteria</taxon>
        <taxon>Bacillati</taxon>
        <taxon>Actinomycetota</taxon>
        <taxon>Actinomycetes</taxon>
        <taxon>Streptosporangiales</taxon>
        <taxon>Streptosporangiaceae</taxon>
        <taxon>Nonomuraea</taxon>
    </lineage>
</organism>
<dbReference type="Proteomes" id="UP000660745">
    <property type="component" value="Unassembled WGS sequence"/>
</dbReference>
<gene>
    <name evidence="2" type="ORF">GCM10012278_18290</name>
</gene>
<evidence type="ECO:0000313" key="3">
    <source>
        <dbReference type="Proteomes" id="UP000660745"/>
    </source>
</evidence>
<evidence type="ECO:0000256" key="1">
    <source>
        <dbReference type="SAM" id="MobiDB-lite"/>
    </source>
</evidence>
<name>A0A918E3J1_9ACTN</name>
<proteinExistence type="predicted"/>
<feature type="region of interest" description="Disordered" evidence="1">
    <location>
        <begin position="1"/>
        <end position="31"/>
    </location>
</feature>
<evidence type="ECO:0000313" key="2">
    <source>
        <dbReference type="EMBL" id="GGP04140.1"/>
    </source>
</evidence>
<keyword evidence="3" id="KW-1185">Reference proteome</keyword>
<dbReference type="AlphaFoldDB" id="A0A918E3J1"/>
<protein>
    <submittedName>
        <fullName evidence="2">Uncharacterized protein</fullName>
    </submittedName>
</protein>
<sequence length="85" mass="9244">MVEAGRGTGLDGAHRNEGACHGERDGGEQGDSAVHYYLPKTGICHQEVRTARRIFLKVCTYGYSGATFGIRLVAFRGDRWVTLGS</sequence>
<reference evidence="2" key="1">
    <citation type="journal article" date="2014" name="Int. J. Syst. Evol. Microbiol.">
        <title>Complete genome sequence of Corynebacterium casei LMG S-19264T (=DSM 44701T), isolated from a smear-ripened cheese.</title>
        <authorList>
            <consortium name="US DOE Joint Genome Institute (JGI-PGF)"/>
            <person name="Walter F."/>
            <person name="Albersmeier A."/>
            <person name="Kalinowski J."/>
            <person name="Ruckert C."/>
        </authorList>
    </citation>
    <scope>NUCLEOTIDE SEQUENCE</scope>
    <source>
        <strain evidence="2">CGMCC 4.7430</strain>
    </source>
</reference>